<evidence type="ECO:0000313" key="3">
    <source>
        <dbReference type="Proteomes" id="UP000005038"/>
    </source>
</evidence>
<keyword evidence="1" id="KW-0472">Membrane</keyword>
<organism evidence="2 3">
    <name type="scientific">Gordonia otitidis (strain DSM 44809 / CCUG 52243 / JCM 12355 / NBRC 100426 / IFM 10032)</name>
    <dbReference type="NCBI Taxonomy" id="1108044"/>
    <lineage>
        <taxon>Bacteria</taxon>
        <taxon>Bacillati</taxon>
        <taxon>Actinomycetota</taxon>
        <taxon>Actinomycetes</taxon>
        <taxon>Mycobacteriales</taxon>
        <taxon>Gordoniaceae</taxon>
        <taxon>Gordonia</taxon>
    </lineage>
</organism>
<feature type="transmembrane region" description="Helical" evidence="1">
    <location>
        <begin position="72"/>
        <end position="93"/>
    </location>
</feature>
<evidence type="ECO:0000256" key="1">
    <source>
        <dbReference type="SAM" id="Phobius"/>
    </source>
</evidence>
<dbReference type="InterPro" id="IPR052524">
    <property type="entry name" value="MFS_Cyanate_Porter"/>
</dbReference>
<reference evidence="2" key="1">
    <citation type="submission" date="2012-02" db="EMBL/GenBank/DDBJ databases">
        <title>Whole genome shotgun sequence of Gordonia otitidis NBRC 100426.</title>
        <authorList>
            <person name="Yoshida I."/>
            <person name="Hosoyama A."/>
            <person name="Tsuchikane K."/>
            <person name="Katsumata H."/>
            <person name="Yamazaki S."/>
            <person name="Fujita N."/>
        </authorList>
    </citation>
    <scope>NUCLEOTIDE SEQUENCE [LARGE SCALE GENOMIC DNA]</scope>
    <source>
        <strain evidence="2">NBRC 100426</strain>
    </source>
</reference>
<accession>H5TSI9</accession>
<evidence type="ECO:0000313" key="2">
    <source>
        <dbReference type="EMBL" id="GAB36447.1"/>
    </source>
</evidence>
<dbReference type="PANTHER" id="PTHR23523">
    <property type="match status" value="1"/>
</dbReference>
<protein>
    <recommendedName>
        <fullName evidence="4">Major facilitator superfamily transporter</fullName>
    </recommendedName>
</protein>
<dbReference type="AlphaFoldDB" id="H5TSI9"/>
<dbReference type="Proteomes" id="UP000005038">
    <property type="component" value="Unassembled WGS sequence"/>
</dbReference>
<sequence length="103" mass="10654">MSMGWAWSALIGFGAGSFAWSLSAIGTHCRQPATAATLSGFVQGTGYVIALVDPFGISLLNQLSGSWTPSLILLATTGIGIGITGILAARPWMIRESPPTNSM</sequence>
<dbReference type="EMBL" id="BAFB01000219">
    <property type="protein sequence ID" value="GAB36447.1"/>
    <property type="molecule type" value="Genomic_DNA"/>
</dbReference>
<gene>
    <name evidence="2" type="ORF">GOOTI_219_00040</name>
</gene>
<proteinExistence type="predicted"/>
<comment type="caution">
    <text evidence="2">The sequence shown here is derived from an EMBL/GenBank/DDBJ whole genome shotgun (WGS) entry which is preliminary data.</text>
</comment>
<keyword evidence="1" id="KW-1133">Transmembrane helix</keyword>
<keyword evidence="3" id="KW-1185">Reference proteome</keyword>
<feature type="transmembrane region" description="Helical" evidence="1">
    <location>
        <begin position="40"/>
        <end position="60"/>
    </location>
</feature>
<dbReference type="STRING" id="1108044.GOOTI_219_00040"/>
<name>H5TSI9_GORO1</name>
<dbReference type="PANTHER" id="PTHR23523:SF2">
    <property type="entry name" value="2-NITROIMIDAZOLE TRANSPORTER"/>
    <property type="match status" value="1"/>
</dbReference>
<evidence type="ECO:0008006" key="4">
    <source>
        <dbReference type="Google" id="ProtNLM"/>
    </source>
</evidence>
<keyword evidence="1" id="KW-0812">Transmembrane</keyword>